<evidence type="ECO:0000256" key="4">
    <source>
        <dbReference type="ARBA" id="ARBA00023163"/>
    </source>
</evidence>
<dbReference type="GO" id="GO:0005829">
    <property type="term" value="C:cytosol"/>
    <property type="evidence" value="ECO:0007669"/>
    <property type="project" value="TreeGrafter"/>
</dbReference>
<keyword evidence="3" id="KW-0238">DNA-binding</keyword>
<dbReference type="EMBL" id="QOKZ01000001">
    <property type="protein sequence ID" value="RMC37572.1"/>
    <property type="molecule type" value="Genomic_DNA"/>
</dbReference>
<dbReference type="Gene3D" id="3.40.190.290">
    <property type="match status" value="1"/>
</dbReference>
<dbReference type="Pfam" id="PF00126">
    <property type="entry name" value="HTH_1"/>
    <property type="match status" value="1"/>
</dbReference>
<dbReference type="SUPFAM" id="SSF46785">
    <property type="entry name" value="Winged helix' DNA-binding domain"/>
    <property type="match status" value="1"/>
</dbReference>
<comment type="similarity">
    <text evidence="1">Belongs to the LysR transcriptional regulatory family.</text>
</comment>
<dbReference type="GO" id="GO:0003700">
    <property type="term" value="F:DNA-binding transcription factor activity"/>
    <property type="evidence" value="ECO:0007669"/>
    <property type="project" value="InterPro"/>
</dbReference>
<feature type="domain" description="HTH lysR-type" evidence="5">
    <location>
        <begin position="10"/>
        <end position="67"/>
    </location>
</feature>
<evidence type="ECO:0000256" key="3">
    <source>
        <dbReference type="ARBA" id="ARBA00023125"/>
    </source>
</evidence>
<dbReference type="InterPro" id="IPR005119">
    <property type="entry name" value="LysR_subst-bd"/>
</dbReference>
<protein>
    <submittedName>
        <fullName evidence="6">LysR family transcriptional regulator</fullName>
    </submittedName>
</protein>
<keyword evidence="7" id="KW-1185">Reference proteome</keyword>
<comment type="caution">
    <text evidence="6">The sequence shown here is derived from an EMBL/GenBank/DDBJ whole genome shotgun (WGS) entry which is preliminary data.</text>
</comment>
<dbReference type="InterPro" id="IPR050950">
    <property type="entry name" value="HTH-type_LysR_regulators"/>
</dbReference>
<evidence type="ECO:0000256" key="2">
    <source>
        <dbReference type="ARBA" id="ARBA00023015"/>
    </source>
</evidence>
<dbReference type="GO" id="GO:0003677">
    <property type="term" value="F:DNA binding"/>
    <property type="evidence" value="ECO:0007669"/>
    <property type="project" value="UniProtKB-KW"/>
</dbReference>
<dbReference type="InterPro" id="IPR036388">
    <property type="entry name" value="WH-like_DNA-bd_sf"/>
</dbReference>
<dbReference type="PANTHER" id="PTHR30419:SF8">
    <property type="entry name" value="NITROGEN ASSIMILATION TRANSCRIPTIONAL ACTIVATOR-RELATED"/>
    <property type="match status" value="1"/>
</dbReference>
<keyword evidence="4" id="KW-0804">Transcription</keyword>
<dbReference type="Proteomes" id="UP000273516">
    <property type="component" value="Unassembled WGS sequence"/>
</dbReference>
<dbReference type="InterPro" id="IPR000847">
    <property type="entry name" value="LysR_HTH_N"/>
</dbReference>
<accession>A0A3M0MIJ8</accession>
<evidence type="ECO:0000313" key="6">
    <source>
        <dbReference type="EMBL" id="RMC37572.1"/>
    </source>
</evidence>
<evidence type="ECO:0000259" key="5">
    <source>
        <dbReference type="PROSITE" id="PS50931"/>
    </source>
</evidence>
<dbReference type="AlphaFoldDB" id="A0A3M0MIJ8"/>
<proteinExistence type="inferred from homology"/>
<evidence type="ECO:0000313" key="7">
    <source>
        <dbReference type="Proteomes" id="UP000273516"/>
    </source>
</evidence>
<sequence length="315" mass="34727">MSRPLFRMMLKPIQLRLLHEIAQHGQLQMAAETCAMTQPAASRMLAGIERQVGARLFLRQPTGMEPTEIGQTVLRRARVILREMFSMAIDVQEMQGGMAGTVRVGAVTGPAVGYLVSAIRKIKARAPEADITVDVLPSRDLLTHLAAGEMDFVLARILPEFDSRDLNILPMRDENVSFLARASHPLSRAASVTLTELTDYEWIMQQRGAPIREATLAAFASVGLPEPRNIVSSPSLLLTIAYLAQSDAVSPMSDEVAQLLMRPPVSAGFTTLPMPHEIRVSPYYLLSLRRRPLSPLALRLRELVIELARSDTNTG</sequence>
<dbReference type="SUPFAM" id="SSF53850">
    <property type="entry name" value="Periplasmic binding protein-like II"/>
    <property type="match status" value="1"/>
</dbReference>
<dbReference type="Gene3D" id="1.10.10.10">
    <property type="entry name" value="Winged helix-like DNA-binding domain superfamily/Winged helix DNA-binding domain"/>
    <property type="match status" value="1"/>
</dbReference>
<name>A0A3M0MIJ8_9RHOB</name>
<reference evidence="6 7" key="1">
    <citation type="submission" date="2018-07" db="EMBL/GenBank/DDBJ databases">
        <authorList>
            <person name="Zhang Y."/>
            <person name="Wang L."/>
            <person name="Ma S."/>
        </authorList>
    </citation>
    <scope>NUCLEOTIDE SEQUENCE [LARGE SCALE GENOMIC DNA]</scope>
    <source>
        <strain evidence="6 7">4-2</strain>
    </source>
</reference>
<dbReference type="PANTHER" id="PTHR30419">
    <property type="entry name" value="HTH-TYPE TRANSCRIPTIONAL REGULATOR YBHD"/>
    <property type="match status" value="1"/>
</dbReference>
<dbReference type="InterPro" id="IPR036390">
    <property type="entry name" value="WH_DNA-bd_sf"/>
</dbReference>
<dbReference type="OrthoDB" id="9803030at2"/>
<evidence type="ECO:0000256" key="1">
    <source>
        <dbReference type="ARBA" id="ARBA00009437"/>
    </source>
</evidence>
<dbReference type="PROSITE" id="PS50931">
    <property type="entry name" value="HTH_LYSR"/>
    <property type="match status" value="1"/>
</dbReference>
<gene>
    <name evidence="6" type="ORF">C9E81_02130</name>
</gene>
<keyword evidence="2" id="KW-0805">Transcription regulation</keyword>
<organism evidence="6 7">
    <name type="scientific">Paracoccus alkanivorans</name>
    <dbReference type="NCBI Taxonomy" id="2116655"/>
    <lineage>
        <taxon>Bacteria</taxon>
        <taxon>Pseudomonadati</taxon>
        <taxon>Pseudomonadota</taxon>
        <taxon>Alphaproteobacteria</taxon>
        <taxon>Rhodobacterales</taxon>
        <taxon>Paracoccaceae</taxon>
        <taxon>Paracoccus</taxon>
    </lineage>
</organism>
<dbReference type="Pfam" id="PF03466">
    <property type="entry name" value="LysR_substrate"/>
    <property type="match status" value="1"/>
</dbReference>